<evidence type="ECO:0000256" key="1">
    <source>
        <dbReference type="SAM" id="MobiDB-lite"/>
    </source>
</evidence>
<reference evidence="2 3" key="1">
    <citation type="journal article" date="2007" name="J. Bacteriol.">
        <title>Genome sequence analysis of the emerging human pathogenic acetic acid bacterium Granulibacter bethesdensis.</title>
        <authorList>
            <person name="Greenberg D.E."/>
            <person name="Porcella S.F."/>
            <person name="Zelazny A.M."/>
            <person name="Virtaneva K."/>
            <person name="Sturdevant D.E."/>
            <person name="Kupko J.J.III."/>
            <person name="Barbian K.D."/>
            <person name="Babar A."/>
            <person name="Dorward D.W."/>
            <person name="Holland S.M."/>
        </authorList>
    </citation>
    <scope>NUCLEOTIDE SEQUENCE [LARGE SCALE GENOMIC DNA]</scope>
    <source>
        <strain evidence="3">ATCC BAA-1260 / CGDNIH1</strain>
    </source>
</reference>
<dbReference type="Proteomes" id="UP000001963">
    <property type="component" value="Chromosome"/>
</dbReference>
<dbReference type="AlphaFoldDB" id="Q0BQ21"/>
<name>Q0BQ21_GRABC</name>
<keyword evidence="3" id="KW-1185">Reference proteome</keyword>
<proteinExistence type="predicted"/>
<accession>Q0BQ21</accession>
<gene>
    <name evidence="2" type="ordered locus">GbCGDNIH1_2183</name>
</gene>
<dbReference type="HOGENOM" id="CLU_3043914_0_0_5"/>
<dbReference type="KEGG" id="gbe:GbCGDNIH1_2183"/>
<sequence length="54" mass="5466">MRCRFSLGTAAGARLDAAFSGKTGPGRPSGQAQPASGRASLQRHPDPASAAGWQ</sequence>
<dbReference type="EMBL" id="CP000394">
    <property type="protein sequence ID" value="ABI63081.1"/>
    <property type="molecule type" value="Genomic_DNA"/>
</dbReference>
<feature type="region of interest" description="Disordered" evidence="1">
    <location>
        <begin position="14"/>
        <end position="54"/>
    </location>
</feature>
<organism evidence="2 3">
    <name type="scientific">Granulibacter bethesdensis (strain ATCC BAA-1260 / CGDNIH1)</name>
    <dbReference type="NCBI Taxonomy" id="391165"/>
    <lineage>
        <taxon>Bacteria</taxon>
        <taxon>Pseudomonadati</taxon>
        <taxon>Pseudomonadota</taxon>
        <taxon>Alphaproteobacteria</taxon>
        <taxon>Acetobacterales</taxon>
        <taxon>Acetobacteraceae</taxon>
        <taxon>Granulibacter</taxon>
    </lineage>
</organism>
<evidence type="ECO:0000313" key="2">
    <source>
        <dbReference type="EMBL" id="ABI63081.1"/>
    </source>
</evidence>
<protein>
    <submittedName>
        <fullName evidence="2">Uncharacterized protein</fullName>
    </submittedName>
</protein>
<evidence type="ECO:0000313" key="3">
    <source>
        <dbReference type="Proteomes" id="UP000001963"/>
    </source>
</evidence>